<keyword evidence="2" id="KW-1185">Reference proteome</keyword>
<gene>
    <name evidence="1" type="ORF">AK829_07735</name>
</gene>
<dbReference type="STRING" id="156976.AK829_07735"/>
<dbReference type="RefSeq" id="WP_052205328.1">
    <property type="nucleotide sequence ID" value="NZ_CALUAC010000014.1"/>
</dbReference>
<dbReference type="PATRIC" id="fig|156976.3.peg.1547"/>
<dbReference type="Proteomes" id="UP000060016">
    <property type="component" value="Chromosome"/>
</dbReference>
<dbReference type="AlphaFoldDB" id="A0A0K1RCA2"/>
<sequence length="147" mass="16497">MHGDDQRFGLLVNPDLTYRRIVFDLADANHFLGPVVLDTVRVAFMEQEEEFEAIYSPSAREDRAKPNPVASLAKNHAATGNPSFLQDPMTAISGPVIFTGRKGTSINDDIVEEIKQTIRAARHYRDDNPEEFQLWENAVLNMGAPQE</sequence>
<name>A0A0K1RCA2_9CORY</name>
<accession>A0A0K1RCA2</accession>
<dbReference type="EMBL" id="CP012342">
    <property type="protein sequence ID" value="AKV59062.1"/>
    <property type="molecule type" value="Genomic_DNA"/>
</dbReference>
<organism evidence="1 2">
    <name type="scientific">Corynebacterium riegelii</name>
    <dbReference type="NCBI Taxonomy" id="156976"/>
    <lineage>
        <taxon>Bacteria</taxon>
        <taxon>Bacillati</taxon>
        <taxon>Actinomycetota</taxon>
        <taxon>Actinomycetes</taxon>
        <taxon>Mycobacteriales</taxon>
        <taxon>Corynebacteriaceae</taxon>
        <taxon>Corynebacterium</taxon>
    </lineage>
</organism>
<evidence type="ECO:0000313" key="2">
    <source>
        <dbReference type="Proteomes" id="UP000060016"/>
    </source>
</evidence>
<protein>
    <submittedName>
        <fullName evidence="1">Uncharacterized protein</fullName>
    </submittedName>
</protein>
<evidence type="ECO:0000313" key="1">
    <source>
        <dbReference type="EMBL" id="AKV59062.1"/>
    </source>
</evidence>
<proteinExistence type="predicted"/>
<reference evidence="1 2" key="1">
    <citation type="submission" date="2015-08" db="EMBL/GenBank/DDBJ databases">
        <authorList>
            <person name="Babu N.S."/>
            <person name="Beckwith C.J."/>
            <person name="Beseler K.G."/>
            <person name="Brison A."/>
            <person name="Carone J.V."/>
            <person name="Caskin T.P."/>
            <person name="Diamond M."/>
            <person name="Durham M.E."/>
            <person name="Foxe J.M."/>
            <person name="Go M."/>
            <person name="Henderson B.A."/>
            <person name="Jones I.B."/>
            <person name="McGettigan J.A."/>
            <person name="Micheletti S.J."/>
            <person name="Nasrallah M.E."/>
            <person name="Ortiz D."/>
            <person name="Piller C.R."/>
            <person name="Privatt S.R."/>
            <person name="Schneider S.L."/>
            <person name="Sharp S."/>
            <person name="Smith T.C."/>
            <person name="Stanton J.D."/>
            <person name="Ullery H.E."/>
            <person name="Wilson R.J."/>
            <person name="Serrano M.G."/>
            <person name="Buck G."/>
            <person name="Lee V."/>
            <person name="Wang Y."/>
            <person name="Carvalho R."/>
            <person name="Voegtly L."/>
            <person name="Shi R."/>
            <person name="Duckworth R."/>
            <person name="Johnson A."/>
            <person name="Loviza R."/>
            <person name="Walstead R."/>
            <person name="Shah Z."/>
            <person name="Kiflezghi M."/>
            <person name="Wade K."/>
            <person name="Ball S.L."/>
            <person name="Bradley K.W."/>
            <person name="Asai D.J."/>
            <person name="Bowman C.A."/>
            <person name="Russell D.A."/>
            <person name="Pope W.H."/>
            <person name="Jacobs-Sera D."/>
            <person name="Hendrix R.W."/>
            <person name="Hatfull G.F."/>
        </authorList>
    </citation>
    <scope>NUCLEOTIDE SEQUENCE [LARGE SCALE GENOMIC DNA]</scope>
    <source>
        <strain evidence="1 2">PUDD_83A45</strain>
    </source>
</reference>
<dbReference type="KEGG" id="crie:AK829_07735"/>